<dbReference type="Proteomes" id="UP000325755">
    <property type="component" value="Chromosome"/>
</dbReference>
<dbReference type="PROSITE" id="PS50022">
    <property type="entry name" value="FA58C_3"/>
    <property type="match status" value="1"/>
</dbReference>
<dbReference type="InterPro" id="IPR008928">
    <property type="entry name" value="6-hairpin_glycosidase_sf"/>
</dbReference>
<evidence type="ECO:0000259" key="1">
    <source>
        <dbReference type="PROSITE" id="PS50022"/>
    </source>
</evidence>
<dbReference type="GO" id="GO:0005975">
    <property type="term" value="P:carbohydrate metabolic process"/>
    <property type="evidence" value="ECO:0007669"/>
    <property type="project" value="InterPro"/>
</dbReference>
<dbReference type="InterPro" id="IPR008979">
    <property type="entry name" value="Galactose-bd-like_sf"/>
</dbReference>
<dbReference type="Gene3D" id="2.60.120.260">
    <property type="entry name" value="Galactose-binding domain-like"/>
    <property type="match status" value="2"/>
</dbReference>
<dbReference type="EMBL" id="CP044205">
    <property type="protein sequence ID" value="QFY44424.1"/>
    <property type="molecule type" value="Genomic_DNA"/>
</dbReference>
<protein>
    <recommendedName>
        <fullName evidence="1">F5/8 type C domain-containing protein</fullName>
    </recommendedName>
</protein>
<dbReference type="KEGG" id="mmob:F6R98_18770"/>
<dbReference type="InterPro" id="IPR012341">
    <property type="entry name" value="6hp_glycosidase-like_sf"/>
</dbReference>
<sequence>MTIPAKRLWTVTASSGDPSFAIDDIYATTWISDPLKKIWLQIDLGEITTLGGIEVYWGRQAANVYRFVISLDGNVWTPICRTGHGEGGQNVFAFPPSEARFLRWSCEDPESERRLEIVEINVYSPAEALSVLEEGRIAALGHAPVKLPCGESITVDFGYQRSPLGVKIQWGETHGTVFSVHLSDDGEQFREVGRILTSNGGYDDFYWRTTTSRYLRFTLHESSAPEGAVVNELKVRILNKDRMPIGRLERAAQAGRGELYPQALLNRQVYWTALGEVGHSNEALFDEYGNIEPRIGFGQLTPLLRIEGSLHGAPGSPTLNQSLAEGALPIPSVAWSAQGIEIGVTALAEGGQAMVEYRISNRSGRRRIGALVLAVRPVQINPYWQKGGHAVINAIAVDDRWLEVNDRPYAAFSSVPDAVTIVEFDDDDVVKPIADGAQQTVRTLQSGSGLLSAACEFEFSLEPGDSIAFVAALPLRDGITPSADELFTDIHQRAVRFWRDKIGARKIMLGNLEISDTLEAQTGLILVNATASAFKPGPRNYDRIWIRDGSSQALALLYAGLIDEAKAYVVWYAERIYENGLVPPILNPDGSVNRGYGSDIEFDAQGQFVAIAADVYRFSRDREFLKRIFEPVTRATRFIEELCARTDALYGPDSRFHGLLAPSISHEGYNKPVYSYWDDFFALRAWRDCEYLAAEIGNEAVAAHAQVKGRELAANLARSIRLTADLLGRGLVPASADHEDVDQTSTSVAFEPCRVDDVLPQALLTATYDVYIAHLDAIGAPGFSGGFTPYEIRNLNALVALGRFDDAYRLLTDSLAWRRPAGWRHWAEVVWGEKRAADYIGDMPHTWIGAEFATAVRRMLVRENGATLELFRAVPDDWWATGEITLRDLPTTFGTLNLKASRDSKQVNIDLALSGPAPDEITFRYPGVRIAHADGQPCAIDGDVVTAANFGRLVIEL</sequence>
<dbReference type="InterPro" id="IPR000421">
    <property type="entry name" value="FA58C"/>
</dbReference>
<dbReference type="Gene3D" id="1.50.10.10">
    <property type="match status" value="1"/>
</dbReference>
<dbReference type="InParanoid" id="A0A5Q0BQE5"/>
<evidence type="ECO:0000313" key="3">
    <source>
        <dbReference type="Proteomes" id="UP000325755"/>
    </source>
</evidence>
<evidence type="ECO:0000313" key="2">
    <source>
        <dbReference type="EMBL" id="QFY44424.1"/>
    </source>
</evidence>
<proteinExistence type="predicted"/>
<accession>A0A5Q0BQE5</accession>
<gene>
    <name evidence="2" type="ORF">F6R98_18770</name>
</gene>
<dbReference type="AlphaFoldDB" id="A0A5Q0BQE5"/>
<name>A0A5Q0BQE5_9GAMM</name>
<reference evidence="2 3" key="1">
    <citation type="submission" date="2019-09" db="EMBL/GenBank/DDBJ databases">
        <title>Ecophysiology of the spiral-shaped methanotroph Methylospira mobilis as revealed by the complete genome sequence.</title>
        <authorList>
            <person name="Oshkin I.Y."/>
            <person name="Dedysh S.N."/>
            <person name="Miroshnikov K."/>
            <person name="Danilova O.V."/>
            <person name="Hakobyan A."/>
            <person name="Liesack W."/>
        </authorList>
    </citation>
    <scope>NUCLEOTIDE SEQUENCE [LARGE SCALE GENOMIC DNA]</scope>
    <source>
        <strain evidence="2 3">Shm1</strain>
    </source>
</reference>
<dbReference type="SUPFAM" id="SSF48208">
    <property type="entry name" value="Six-hairpin glycosidases"/>
    <property type="match status" value="1"/>
</dbReference>
<dbReference type="Pfam" id="PF00754">
    <property type="entry name" value="F5_F8_type_C"/>
    <property type="match status" value="1"/>
</dbReference>
<dbReference type="SUPFAM" id="SSF49785">
    <property type="entry name" value="Galactose-binding domain-like"/>
    <property type="match status" value="2"/>
</dbReference>
<keyword evidence="3" id="KW-1185">Reference proteome</keyword>
<feature type="domain" description="F5/8 type C" evidence="1">
    <location>
        <begin position="1"/>
        <end position="125"/>
    </location>
</feature>
<dbReference type="RefSeq" id="WP_153250390.1">
    <property type="nucleotide sequence ID" value="NZ_CP044205.1"/>
</dbReference>
<dbReference type="OrthoDB" id="9763537at2"/>
<organism evidence="2 3">
    <name type="scientific">Candidatus Methylospira mobilis</name>
    <dbReference type="NCBI Taxonomy" id="1808979"/>
    <lineage>
        <taxon>Bacteria</taxon>
        <taxon>Pseudomonadati</taxon>
        <taxon>Pseudomonadota</taxon>
        <taxon>Gammaproteobacteria</taxon>
        <taxon>Methylococcales</taxon>
        <taxon>Methylococcaceae</taxon>
        <taxon>Candidatus Methylospira</taxon>
    </lineage>
</organism>